<dbReference type="SMART" id="SM00849">
    <property type="entry name" value="Lactamase_B"/>
    <property type="match status" value="1"/>
</dbReference>
<dbReference type="Proteomes" id="UP000214747">
    <property type="component" value="Unassembled WGS sequence"/>
</dbReference>
<dbReference type="AlphaFoldDB" id="A0A225SSY1"/>
<feature type="domain" description="Metallo-beta-lactamase" evidence="1">
    <location>
        <begin position="21"/>
        <end position="208"/>
    </location>
</feature>
<keyword evidence="2" id="KW-0378">Hydrolase</keyword>
<keyword evidence="3" id="KW-1185">Reference proteome</keyword>
<comment type="caution">
    <text evidence="2">The sequence shown here is derived from an EMBL/GenBank/DDBJ whole genome shotgun (WGS) entry which is preliminary data.</text>
</comment>
<sequence length="309" mass="34246">MNTSALRLPPSLHVLERGWLSSNNVLLFGRDEVAMIDSGYVAHAEQTQTLVRHVLHQRGRERLDVLLNTHLHSDHCGGNAALHAAYSCRIAIPAAEDDKVRRWDEDALSYRATGQRCPRFAHDQLVRSGDVLRLGDLDWTALAAPGHDPHALLLYCAQEGVLISADALWRNGFGIIFPELDGESGFEEARATLELIRSLDVRTVIPGHGAPFSEVDDALEKAFSRLDYLQADPLRNAHNGIKVLVKFLLLERCRIALADLPAMMREIPLLRITNARFLQMEDAALADWCVAQLQKAGAAASDGVFLLDR</sequence>
<name>A0A225SSY1_9BURK</name>
<dbReference type="PANTHER" id="PTHR42951">
    <property type="entry name" value="METALLO-BETA-LACTAMASE DOMAIN-CONTAINING"/>
    <property type="match status" value="1"/>
</dbReference>
<gene>
    <name evidence="2" type="ORF">CEJ45_12575</name>
</gene>
<accession>A0A225SSY1</accession>
<dbReference type="RefSeq" id="WP_088755444.1">
    <property type="nucleotide sequence ID" value="NZ_NJGV01000010.1"/>
</dbReference>
<organism evidence="2 3">
    <name type="scientific">Herbaspirillum aquaticum</name>
    <dbReference type="NCBI Taxonomy" id="568783"/>
    <lineage>
        <taxon>Bacteria</taxon>
        <taxon>Pseudomonadati</taxon>
        <taxon>Pseudomonadota</taxon>
        <taxon>Betaproteobacteria</taxon>
        <taxon>Burkholderiales</taxon>
        <taxon>Oxalobacteraceae</taxon>
        <taxon>Herbaspirillum</taxon>
    </lineage>
</organism>
<dbReference type="SUPFAM" id="SSF56281">
    <property type="entry name" value="Metallo-hydrolase/oxidoreductase"/>
    <property type="match status" value="1"/>
</dbReference>
<protein>
    <submittedName>
        <fullName evidence="2">MBL fold metallo-hydrolase</fullName>
    </submittedName>
</protein>
<reference evidence="2 3" key="1">
    <citation type="journal article" date="2010" name="Int. J. Syst. Evol. Microbiol.">
        <title>Reclassification of Herbaspirillum putei as a later heterotypic synonym of Herbaspirillum huttiense, with the description of H. huttiense subsp. huttiense subsp. nov. and H. huttiense subsp. putei subsp. nov., comb. nov., and description of Herbaspirillum aquaticum sp. nov.</title>
        <authorList>
            <person name="Dobritsa A.P."/>
            <person name="Reddy M.C."/>
            <person name="Samadpour M."/>
        </authorList>
    </citation>
    <scope>NUCLEOTIDE SEQUENCE [LARGE SCALE GENOMIC DNA]</scope>
    <source>
        <strain evidence="2 3">IEH 4430</strain>
    </source>
</reference>
<dbReference type="CDD" id="cd06262">
    <property type="entry name" value="metallo-hydrolase-like_MBL-fold"/>
    <property type="match status" value="1"/>
</dbReference>
<dbReference type="GO" id="GO:0016787">
    <property type="term" value="F:hydrolase activity"/>
    <property type="evidence" value="ECO:0007669"/>
    <property type="project" value="UniProtKB-KW"/>
</dbReference>
<evidence type="ECO:0000259" key="1">
    <source>
        <dbReference type="SMART" id="SM00849"/>
    </source>
</evidence>
<dbReference type="Gene3D" id="3.60.15.10">
    <property type="entry name" value="Ribonuclease Z/Hydroxyacylglutathione hydrolase-like"/>
    <property type="match status" value="1"/>
</dbReference>
<dbReference type="EMBL" id="NJGV01000010">
    <property type="protein sequence ID" value="OWY34226.1"/>
    <property type="molecule type" value="Genomic_DNA"/>
</dbReference>
<proteinExistence type="predicted"/>
<dbReference type="InterPro" id="IPR050855">
    <property type="entry name" value="NDM-1-like"/>
</dbReference>
<dbReference type="Pfam" id="PF00753">
    <property type="entry name" value="Lactamase_B"/>
    <property type="match status" value="1"/>
</dbReference>
<evidence type="ECO:0000313" key="2">
    <source>
        <dbReference type="EMBL" id="OWY34226.1"/>
    </source>
</evidence>
<dbReference type="InterPro" id="IPR036866">
    <property type="entry name" value="RibonucZ/Hydroxyglut_hydro"/>
</dbReference>
<evidence type="ECO:0000313" key="3">
    <source>
        <dbReference type="Proteomes" id="UP000214747"/>
    </source>
</evidence>
<dbReference type="InterPro" id="IPR001279">
    <property type="entry name" value="Metallo-B-lactamas"/>
</dbReference>